<evidence type="ECO:0000256" key="8">
    <source>
        <dbReference type="SAM" id="MobiDB-lite"/>
    </source>
</evidence>
<comment type="subcellular location">
    <subcellularLocation>
        <location evidence="1">Cell membrane</location>
        <topology evidence="1">Peripheral membrane protein</topology>
    </subcellularLocation>
</comment>
<dbReference type="AlphaFoldDB" id="A0A537LEB5"/>
<dbReference type="InterPro" id="IPR027417">
    <property type="entry name" value="P-loop_NTPase"/>
</dbReference>
<dbReference type="GO" id="GO:0015833">
    <property type="term" value="P:peptide transport"/>
    <property type="evidence" value="ECO:0007669"/>
    <property type="project" value="InterPro"/>
</dbReference>
<dbReference type="InterPro" id="IPR013563">
    <property type="entry name" value="Oligopep_ABC_C"/>
</dbReference>
<dbReference type="Proteomes" id="UP000318661">
    <property type="component" value="Unassembled WGS sequence"/>
</dbReference>
<sequence>MSEPLLRLVDVVKHFPIRTGFLMRQVGVIKAVDGVSFALHPGETFGLVGETGCGKSLTVRAVLGLLQPPRARIRGEIWFAGRNLLALPPGELQQIRGREIAMIFQDPMAALNPVFTVGDQLLDIIARRPGGRPSERAAWARAVDILKEVALPDPERIMRAYPVQLSGGMRQRVLIAMALVNEPALVIADEPGTALDVTIQEQILQVMRALVDAKRTSVLLITHNLGVVRQTTDRVYVMYAGSIAETAPTADLFSAPQHPYTQGLLASVPKLTGEGVPRGIDGMIPDYLNPPPGCRFAPRCQFAQPRCQQPPPWVRVGAEHDVACVLYDDGSRPSAERAAPSPIPLPTGEGTDEASGLPSNTAPAVTRP</sequence>
<dbReference type="Pfam" id="PF08352">
    <property type="entry name" value="oligo_HPY"/>
    <property type="match status" value="1"/>
</dbReference>
<dbReference type="PROSITE" id="PS50893">
    <property type="entry name" value="ABC_TRANSPORTER_2"/>
    <property type="match status" value="1"/>
</dbReference>
<evidence type="ECO:0000256" key="5">
    <source>
        <dbReference type="ARBA" id="ARBA00022741"/>
    </source>
</evidence>
<dbReference type="FunFam" id="3.40.50.300:FF:000016">
    <property type="entry name" value="Oligopeptide ABC transporter ATP-binding component"/>
    <property type="match status" value="1"/>
</dbReference>
<keyword evidence="3" id="KW-0813">Transport</keyword>
<accession>A0A537LEB5</accession>
<dbReference type="EMBL" id="VBAJ01000231">
    <property type="protein sequence ID" value="TMJ06351.1"/>
    <property type="molecule type" value="Genomic_DNA"/>
</dbReference>
<name>A0A537LEB5_9BACT</name>
<dbReference type="PANTHER" id="PTHR43297:SF2">
    <property type="entry name" value="DIPEPTIDE TRANSPORT ATP-BINDING PROTEIN DPPD"/>
    <property type="match status" value="1"/>
</dbReference>
<dbReference type="CDD" id="cd03257">
    <property type="entry name" value="ABC_NikE_OppD_transporters"/>
    <property type="match status" value="1"/>
</dbReference>
<dbReference type="SMART" id="SM00382">
    <property type="entry name" value="AAA"/>
    <property type="match status" value="1"/>
</dbReference>
<evidence type="ECO:0000256" key="3">
    <source>
        <dbReference type="ARBA" id="ARBA00022448"/>
    </source>
</evidence>
<dbReference type="GO" id="GO:0016887">
    <property type="term" value="F:ATP hydrolysis activity"/>
    <property type="evidence" value="ECO:0007669"/>
    <property type="project" value="InterPro"/>
</dbReference>
<dbReference type="PANTHER" id="PTHR43297">
    <property type="entry name" value="OLIGOPEPTIDE TRANSPORT ATP-BINDING PROTEIN APPD"/>
    <property type="match status" value="1"/>
</dbReference>
<reference evidence="10 11" key="1">
    <citation type="journal article" date="2019" name="Nat. Microbiol.">
        <title>Mediterranean grassland soil C-N compound turnover is dependent on rainfall and depth, and is mediated by genomically divergent microorganisms.</title>
        <authorList>
            <person name="Diamond S."/>
            <person name="Andeer P.F."/>
            <person name="Li Z."/>
            <person name="Crits-Christoph A."/>
            <person name="Burstein D."/>
            <person name="Anantharaman K."/>
            <person name="Lane K.R."/>
            <person name="Thomas B.C."/>
            <person name="Pan C."/>
            <person name="Northen T.R."/>
            <person name="Banfield J.F."/>
        </authorList>
    </citation>
    <scope>NUCLEOTIDE SEQUENCE [LARGE SCALE GENOMIC DNA]</scope>
    <source>
        <strain evidence="10">NP_2</strain>
    </source>
</reference>
<dbReference type="GO" id="GO:0005524">
    <property type="term" value="F:ATP binding"/>
    <property type="evidence" value="ECO:0007669"/>
    <property type="project" value="UniProtKB-KW"/>
</dbReference>
<evidence type="ECO:0000256" key="4">
    <source>
        <dbReference type="ARBA" id="ARBA00022475"/>
    </source>
</evidence>
<dbReference type="InterPro" id="IPR003439">
    <property type="entry name" value="ABC_transporter-like_ATP-bd"/>
</dbReference>
<dbReference type="InterPro" id="IPR003593">
    <property type="entry name" value="AAA+_ATPase"/>
</dbReference>
<feature type="region of interest" description="Disordered" evidence="8">
    <location>
        <begin position="331"/>
        <end position="368"/>
    </location>
</feature>
<keyword evidence="7" id="KW-0472">Membrane</keyword>
<organism evidence="10 11">
    <name type="scientific">Candidatus Segetimicrobium genomatis</name>
    <dbReference type="NCBI Taxonomy" id="2569760"/>
    <lineage>
        <taxon>Bacteria</taxon>
        <taxon>Bacillati</taxon>
        <taxon>Candidatus Sysuimicrobiota</taxon>
        <taxon>Candidatus Sysuimicrobiia</taxon>
        <taxon>Candidatus Sysuimicrobiales</taxon>
        <taxon>Candidatus Segetimicrobiaceae</taxon>
        <taxon>Candidatus Segetimicrobium</taxon>
    </lineage>
</organism>
<keyword evidence="5" id="KW-0547">Nucleotide-binding</keyword>
<dbReference type="InterPro" id="IPR017871">
    <property type="entry name" value="ABC_transporter-like_CS"/>
</dbReference>
<evidence type="ECO:0000256" key="6">
    <source>
        <dbReference type="ARBA" id="ARBA00022840"/>
    </source>
</evidence>
<evidence type="ECO:0000313" key="11">
    <source>
        <dbReference type="Proteomes" id="UP000318661"/>
    </source>
</evidence>
<feature type="compositionally biased region" description="Polar residues" evidence="8">
    <location>
        <begin position="357"/>
        <end position="368"/>
    </location>
</feature>
<evidence type="ECO:0000256" key="2">
    <source>
        <dbReference type="ARBA" id="ARBA00005417"/>
    </source>
</evidence>
<comment type="similarity">
    <text evidence="2">Belongs to the ABC transporter superfamily.</text>
</comment>
<dbReference type="InterPro" id="IPR050388">
    <property type="entry name" value="ABC_Ni/Peptide_Import"/>
</dbReference>
<dbReference type="GO" id="GO:0005886">
    <property type="term" value="C:plasma membrane"/>
    <property type="evidence" value="ECO:0007669"/>
    <property type="project" value="UniProtKB-SubCell"/>
</dbReference>
<evidence type="ECO:0000313" key="10">
    <source>
        <dbReference type="EMBL" id="TMJ06351.1"/>
    </source>
</evidence>
<keyword evidence="4" id="KW-1003">Cell membrane</keyword>
<protein>
    <submittedName>
        <fullName evidence="10">ABC transporter ATP-binding protein</fullName>
    </submittedName>
</protein>
<gene>
    <name evidence="10" type="ORF">E6G99_08995</name>
</gene>
<dbReference type="SUPFAM" id="SSF52540">
    <property type="entry name" value="P-loop containing nucleoside triphosphate hydrolases"/>
    <property type="match status" value="1"/>
</dbReference>
<dbReference type="PROSITE" id="PS00211">
    <property type="entry name" value="ABC_TRANSPORTER_1"/>
    <property type="match status" value="1"/>
</dbReference>
<feature type="domain" description="ABC transporter" evidence="9">
    <location>
        <begin position="6"/>
        <end position="265"/>
    </location>
</feature>
<evidence type="ECO:0000256" key="1">
    <source>
        <dbReference type="ARBA" id="ARBA00004202"/>
    </source>
</evidence>
<dbReference type="Gene3D" id="3.40.50.300">
    <property type="entry name" value="P-loop containing nucleotide triphosphate hydrolases"/>
    <property type="match status" value="1"/>
</dbReference>
<dbReference type="Pfam" id="PF00005">
    <property type="entry name" value="ABC_tran"/>
    <property type="match status" value="1"/>
</dbReference>
<keyword evidence="6 10" id="KW-0067">ATP-binding</keyword>
<comment type="caution">
    <text evidence="10">The sequence shown here is derived from an EMBL/GenBank/DDBJ whole genome shotgun (WGS) entry which is preliminary data.</text>
</comment>
<dbReference type="NCBIfam" id="TIGR01727">
    <property type="entry name" value="oligo_HPY"/>
    <property type="match status" value="1"/>
</dbReference>
<evidence type="ECO:0000256" key="7">
    <source>
        <dbReference type="ARBA" id="ARBA00023136"/>
    </source>
</evidence>
<proteinExistence type="inferred from homology"/>
<evidence type="ECO:0000259" key="9">
    <source>
        <dbReference type="PROSITE" id="PS50893"/>
    </source>
</evidence>